<dbReference type="SMART" id="SM00710">
    <property type="entry name" value="PbH1"/>
    <property type="match status" value="5"/>
</dbReference>
<dbReference type="GeneID" id="31365612"/>
<dbReference type="EMBL" id="ADBJ01000047">
    <property type="protein sequence ID" value="EFA76376.1"/>
    <property type="molecule type" value="Genomic_DNA"/>
</dbReference>
<organism evidence="1 2">
    <name type="scientific">Heterostelium pallidum (strain ATCC 26659 / Pp 5 / PN500)</name>
    <name type="common">Cellular slime mold</name>
    <name type="synonym">Polysphondylium pallidum</name>
    <dbReference type="NCBI Taxonomy" id="670386"/>
    <lineage>
        <taxon>Eukaryota</taxon>
        <taxon>Amoebozoa</taxon>
        <taxon>Evosea</taxon>
        <taxon>Eumycetozoa</taxon>
        <taxon>Dictyostelia</taxon>
        <taxon>Acytosteliales</taxon>
        <taxon>Acytosteliaceae</taxon>
        <taxon>Heterostelium</taxon>
    </lineage>
</organism>
<evidence type="ECO:0000313" key="1">
    <source>
        <dbReference type="EMBL" id="EFA76376.1"/>
    </source>
</evidence>
<accession>D3BQF6</accession>
<dbReference type="InterPro" id="IPR006626">
    <property type="entry name" value="PbH1"/>
</dbReference>
<sequence>MTLIKSISLLGNTFSGLDKNTTSDIAVSTGNSSIDSENQEQCFGWGRRRRATTVIFGDVNVFNGGCGGFGSCGEPVQSISSSNSSSDNYEYTFTANIDPTTTFSECSFKNNTSNFTTCQNIENAKQAFETVLQVILAQQQKQQQQRPPVYNTRDFDYSSPSSSNDMANLKENSLLILKMVANTYQATGNTNIDFFGLNVLITKDGGNRYSIDMTGAATALFTVDGNQYDERLPRTSIVFENANIVNCNIIKKPMGNRAALFMVKSPNTKLHINNCQMDRIELTPPFSDIFYFEMPWSTSAAMLTPYNLTITNSLVSGTTGSGNLVYALSGLHLNIDKTNVRSNLFQTGIVHRDGSASISSSNFQGNRAIEKSLLSFTRSSVAVVDSTFSETTIDSNQVLVKSLFQLVDCVAPAISSSSFKNNNYLSQIAAINTSLTLTDNHFQDNNYATYGSAIFIKPYLDEIEWNTGQAPSQLNSELEKQRHEQALAIREADSLVSINKVVIHNNTFIGNSANFGGAIYSNNVESIEMTHCRFHDNNAGFSGFSIYSKNVTNLAISNSNFSSSATDNSQKPITCYQGGSLQFSNITFNNIAYSNSFDCSQDGCNIYSNSDTHCSSSSHSHHSITSSLVACLFVLSFIFILS</sequence>
<dbReference type="RefSeq" id="XP_020428508.1">
    <property type="nucleotide sequence ID" value="XM_020580923.1"/>
</dbReference>
<dbReference type="SUPFAM" id="SSF51126">
    <property type="entry name" value="Pectin lyase-like"/>
    <property type="match status" value="2"/>
</dbReference>
<reference evidence="1 2" key="1">
    <citation type="journal article" date="2011" name="Genome Res.">
        <title>Phylogeny-wide analysis of social amoeba genomes highlights ancient origins for complex intercellular communication.</title>
        <authorList>
            <person name="Heidel A.J."/>
            <person name="Lawal H.M."/>
            <person name="Felder M."/>
            <person name="Schilde C."/>
            <person name="Helps N.R."/>
            <person name="Tunggal B."/>
            <person name="Rivero F."/>
            <person name="John U."/>
            <person name="Schleicher M."/>
            <person name="Eichinger L."/>
            <person name="Platzer M."/>
            <person name="Noegel A.A."/>
            <person name="Schaap P."/>
            <person name="Gloeckner G."/>
        </authorList>
    </citation>
    <scope>NUCLEOTIDE SEQUENCE [LARGE SCALE GENOMIC DNA]</scope>
    <source>
        <strain evidence="2">ATCC 26659 / Pp 5 / PN500</strain>
    </source>
</reference>
<dbReference type="InParanoid" id="D3BQF6"/>
<evidence type="ECO:0000313" key="2">
    <source>
        <dbReference type="Proteomes" id="UP000001396"/>
    </source>
</evidence>
<comment type="caution">
    <text evidence="1">The sequence shown here is derived from an EMBL/GenBank/DDBJ whole genome shotgun (WGS) entry which is preliminary data.</text>
</comment>
<proteinExistence type="predicted"/>
<dbReference type="InterPro" id="IPR011050">
    <property type="entry name" value="Pectin_lyase_fold/virulence"/>
</dbReference>
<name>D3BQF6_HETP5</name>
<gene>
    <name evidence="1" type="ORF">PPL_10141</name>
</gene>
<dbReference type="AlphaFoldDB" id="D3BQF6"/>
<protein>
    <submittedName>
        <fullName evidence="1">Uncharacterized protein</fullName>
    </submittedName>
</protein>
<keyword evidence="2" id="KW-1185">Reference proteome</keyword>
<dbReference type="Proteomes" id="UP000001396">
    <property type="component" value="Unassembled WGS sequence"/>
</dbReference>